<name>A0A7W6M6T7_9RHOB</name>
<keyword evidence="4" id="KW-1185">Reference proteome</keyword>
<accession>A0A7W6M6T7</accession>
<evidence type="ECO:0000313" key="3">
    <source>
        <dbReference type="EMBL" id="MBB4173444.1"/>
    </source>
</evidence>
<evidence type="ECO:0000313" key="4">
    <source>
        <dbReference type="Proteomes" id="UP000565745"/>
    </source>
</evidence>
<feature type="region of interest" description="Disordered" evidence="1">
    <location>
        <begin position="109"/>
        <end position="132"/>
    </location>
</feature>
<comment type="caution">
    <text evidence="3">The sequence shown here is derived from an EMBL/GenBank/DDBJ whole genome shotgun (WGS) entry which is preliminary data.</text>
</comment>
<evidence type="ECO:0000259" key="2">
    <source>
        <dbReference type="Pfam" id="PF13403"/>
    </source>
</evidence>
<sequence length="132" mass="14669">MHLSRQHGILSGNGRALIRAAHLSEELGLARVQANRPNTLRYIHLCMQKHQLVQVEGVWTETYYLSATPHQGAPQPTTKLSPHKKRCRPLLSRAQLRATPEWLHRIGQLGRQPVPSIRPEADTASAPAGVSP</sequence>
<dbReference type="EMBL" id="JACIFU010000001">
    <property type="protein sequence ID" value="MBB4173444.1"/>
    <property type="molecule type" value="Genomic_DNA"/>
</dbReference>
<reference evidence="3 4" key="1">
    <citation type="submission" date="2020-08" db="EMBL/GenBank/DDBJ databases">
        <title>Genomic Encyclopedia of Type Strains, Phase IV (KMG-IV): sequencing the most valuable type-strain genomes for metagenomic binning, comparative biology and taxonomic classification.</title>
        <authorList>
            <person name="Goeker M."/>
        </authorList>
    </citation>
    <scope>NUCLEOTIDE SEQUENCE [LARGE SCALE GENOMIC DNA]</scope>
    <source>
        <strain evidence="3 4">DSM 101015</strain>
    </source>
</reference>
<feature type="domain" description="Hedgehog/Intein (Hint)" evidence="2">
    <location>
        <begin position="4"/>
        <end position="65"/>
    </location>
</feature>
<gene>
    <name evidence="3" type="ORF">GGR93_001205</name>
</gene>
<dbReference type="Proteomes" id="UP000565745">
    <property type="component" value="Unassembled WGS sequence"/>
</dbReference>
<protein>
    <recommendedName>
        <fullName evidence="2">Hedgehog/Intein (Hint) domain-containing protein</fullName>
    </recommendedName>
</protein>
<dbReference type="InterPro" id="IPR028992">
    <property type="entry name" value="Hedgehog/Intein_dom"/>
</dbReference>
<proteinExistence type="predicted"/>
<dbReference type="AlphaFoldDB" id="A0A7W6M6T7"/>
<evidence type="ECO:0000256" key="1">
    <source>
        <dbReference type="SAM" id="MobiDB-lite"/>
    </source>
</evidence>
<organism evidence="3 4">
    <name type="scientific">Sulfitobacter noctilucicola</name>
    <dbReference type="NCBI Taxonomy" id="1342301"/>
    <lineage>
        <taxon>Bacteria</taxon>
        <taxon>Pseudomonadati</taxon>
        <taxon>Pseudomonadota</taxon>
        <taxon>Alphaproteobacteria</taxon>
        <taxon>Rhodobacterales</taxon>
        <taxon>Roseobacteraceae</taxon>
        <taxon>Sulfitobacter</taxon>
    </lineage>
</organism>
<dbReference type="Pfam" id="PF13403">
    <property type="entry name" value="Hint_2"/>
    <property type="match status" value="1"/>
</dbReference>